<sequence>MLKETDFHKEEMDKKISSMATEAKKIGMGLLLVGGAFAVAYLVTRGIFSSRKPKVIRQSGNGVTEVVLREPGKESEIVRMIKDQILLFLMSIVKEKLNAYLKGIEIKK</sequence>
<dbReference type="AlphaFoldDB" id="A0A098LD20"/>
<accession>A0A098LD20</accession>
<name>A0A098LD20_9BACT</name>
<reference evidence="2 3" key="1">
    <citation type="submission" date="2014-09" db="EMBL/GenBank/DDBJ databases">
        <title>Sporocytophaga myxococcoides PG-01 genome sequencing.</title>
        <authorList>
            <person name="Liu L."/>
            <person name="Gao P.J."/>
            <person name="Chen G.J."/>
            <person name="Wang L.S."/>
        </authorList>
    </citation>
    <scope>NUCLEOTIDE SEQUENCE [LARGE SCALE GENOMIC DNA]</scope>
    <source>
        <strain evidence="2 3">PG-01</strain>
    </source>
</reference>
<comment type="caution">
    <text evidence="2">The sequence shown here is derived from an EMBL/GenBank/DDBJ whole genome shotgun (WGS) entry which is preliminary data.</text>
</comment>
<proteinExistence type="predicted"/>
<organism evidence="2 3">
    <name type="scientific">Sporocytophaga myxococcoides</name>
    <dbReference type="NCBI Taxonomy" id="153721"/>
    <lineage>
        <taxon>Bacteria</taxon>
        <taxon>Pseudomonadati</taxon>
        <taxon>Bacteroidota</taxon>
        <taxon>Cytophagia</taxon>
        <taxon>Cytophagales</taxon>
        <taxon>Cytophagaceae</taxon>
        <taxon>Sporocytophaga</taxon>
    </lineage>
</organism>
<dbReference type="Proteomes" id="UP000030185">
    <property type="component" value="Unassembled WGS sequence"/>
</dbReference>
<protein>
    <submittedName>
        <fullName evidence="2">Uncharacterized protein</fullName>
    </submittedName>
</protein>
<keyword evidence="1" id="KW-0472">Membrane</keyword>
<evidence type="ECO:0000313" key="2">
    <source>
        <dbReference type="EMBL" id="GAL84795.1"/>
    </source>
</evidence>
<keyword evidence="1" id="KW-1133">Transmembrane helix</keyword>
<dbReference type="EMBL" id="BBLT01000003">
    <property type="protein sequence ID" value="GAL84795.1"/>
    <property type="molecule type" value="Genomic_DNA"/>
</dbReference>
<gene>
    <name evidence="2" type="ORF">MYP_2023</name>
</gene>
<feature type="transmembrane region" description="Helical" evidence="1">
    <location>
        <begin position="26"/>
        <end position="48"/>
    </location>
</feature>
<evidence type="ECO:0000256" key="1">
    <source>
        <dbReference type="SAM" id="Phobius"/>
    </source>
</evidence>
<keyword evidence="3" id="KW-1185">Reference proteome</keyword>
<evidence type="ECO:0000313" key="3">
    <source>
        <dbReference type="Proteomes" id="UP000030185"/>
    </source>
</evidence>
<keyword evidence="1" id="KW-0812">Transmembrane</keyword>